<dbReference type="AlphaFoldDB" id="A0A4V1LGC6"/>
<comment type="caution">
    <text evidence="3">The sequence shown here is derived from an EMBL/GenBank/DDBJ whole genome shotgun (WGS) entry which is preliminary data.</text>
</comment>
<dbReference type="Gene3D" id="3.30.420.10">
    <property type="entry name" value="Ribonuclease H-like superfamily/Ribonuclease H"/>
    <property type="match status" value="1"/>
</dbReference>
<dbReference type="InterPro" id="IPR012337">
    <property type="entry name" value="RNaseH-like_sf"/>
</dbReference>
<dbReference type="InterPro" id="IPR025948">
    <property type="entry name" value="HTH-like_dom"/>
</dbReference>
<evidence type="ECO:0000259" key="2">
    <source>
        <dbReference type="PROSITE" id="PS50994"/>
    </source>
</evidence>
<dbReference type="Pfam" id="PF13276">
    <property type="entry name" value="HTH_21"/>
    <property type="match status" value="1"/>
</dbReference>
<dbReference type="OrthoDB" id="9781005at2"/>
<dbReference type="EMBL" id="QOUX01000039">
    <property type="protein sequence ID" value="RXJ00292.1"/>
    <property type="molecule type" value="Genomic_DNA"/>
</dbReference>
<dbReference type="NCBIfam" id="NF033516">
    <property type="entry name" value="transpos_IS3"/>
    <property type="match status" value="1"/>
</dbReference>
<dbReference type="InterPro" id="IPR048020">
    <property type="entry name" value="Transpos_IS3"/>
</dbReference>
<dbReference type="Pfam" id="PF00665">
    <property type="entry name" value="rve"/>
    <property type="match status" value="1"/>
</dbReference>
<dbReference type="PANTHER" id="PTHR46889:SF4">
    <property type="entry name" value="TRANSPOSASE INSO FOR INSERTION SEQUENCE ELEMENT IS911B-RELATED"/>
    <property type="match status" value="1"/>
</dbReference>
<keyword evidence="6" id="KW-1185">Reference proteome</keyword>
<organism evidence="3 6">
    <name type="scientific">Anaerobacillus alkaliphilus</name>
    <dbReference type="NCBI Taxonomy" id="1548597"/>
    <lineage>
        <taxon>Bacteria</taxon>
        <taxon>Bacillati</taxon>
        <taxon>Bacillota</taxon>
        <taxon>Bacilli</taxon>
        <taxon>Bacillales</taxon>
        <taxon>Bacillaceae</taxon>
        <taxon>Anaerobacillus</taxon>
    </lineage>
</organism>
<dbReference type="SUPFAM" id="SSF53098">
    <property type="entry name" value="Ribonuclease H-like"/>
    <property type="match status" value="1"/>
</dbReference>
<dbReference type="EMBL" id="QOUX01000021">
    <property type="protein sequence ID" value="RXJ02816.1"/>
    <property type="molecule type" value="Genomic_DNA"/>
</dbReference>
<dbReference type="PANTHER" id="PTHR46889">
    <property type="entry name" value="TRANSPOSASE INSF FOR INSERTION SEQUENCE IS3B-RELATED"/>
    <property type="match status" value="1"/>
</dbReference>
<name>A0A4V1LGC6_9BACI</name>
<evidence type="ECO:0000313" key="4">
    <source>
        <dbReference type="EMBL" id="RXJ01719.1"/>
    </source>
</evidence>
<proteinExistence type="predicted"/>
<dbReference type="InterPro" id="IPR036397">
    <property type="entry name" value="RNaseH_sf"/>
</dbReference>
<evidence type="ECO:0000256" key="1">
    <source>
        <dbReference type="ARBA" id="ARBA00002286"/>
    </source>
</evidence>
<evidence type="ECO:0000313" key="6">
    <source>
        <dbReference type="Proteomes" id="UP000290649"/>
    </source>
</evidence>
<accession>A0A4V1LGC6</accession>
<dbReference type="Pfam" id="PF13333">
    <property type="entry name" value="rve_2"/>
    <property type="match status" value="1"/>
</dbReference>
<sequence length="319" mass="37240">MERGKRNIKKGNAHLHEKPHVIYNFIFAHRDEHTVVKMCKVLGVSTSGFYKWVDKQNSSVQSEKETYKEEVKQKIKKSYHLSMGTYGSPRVHDDLVEWGYTISEKTVARLMKEMGLRAIPEEKYVVTTDSNHDLNVYPDLVKRQFNVDEPNRVWVSDITYIWTLEGWVYLASIMDLFSRKIVGWRAEAHMKKELTIQALNMALVSRQPQPTDQLIHHSDRGSQYCSNGYIDLLNKHEIQISMSRKGDPYDNACIESFHASLKKDLVHRRRFKTRSEAVKAINHYIGGFYNERRKHSTLGYCSPNQFERKHSQVECNSVS</sequence>
<dbReference type="PROSITE" id="PS50994">
    <property type="entry name" value="INTEGRASE"/>
    <property type="match status" value="1"/>
</dbReference>
<dbReference type="InterPro" id="IPR050900">
    <property type="entry name" value="Transposase_IS3/IS150/IS904"/>
</dbReference>
<dbReference type="GO" id="GO:0003676">
    <property type="term" value="F:nucleic acid binding"/>
    <property type="evidence" value="ECO:0007669"/>
    <property type="project" value="InterPro"/>
</dbReference>
<dbReference type="GO" id="GO:0015074">
    <property type="term" value="P:DNA integration"/>
    <property type="evidence" value="ECO:0007669"/>
    <property type="project" value="InterPro"/>
</dbReference>
<dbReference type="EMBL" id="QOUX01000032">
    <property type="protein sequence ID" value="RXJ01719.1"/>
    <property type="molecule type" value="Genomic_DNA"/>
</dbReference>
<feature type="domain" description="Integrase catalytic" evidence="2">
    <location>
        <begin position="146"/>
        <end position="310"/>
    </location>
</feature>
<comment type="function">
    <text evidence="1">Involved in the transposition of the insertion sequence.</text>
</comment>
<evidence type="ECO:0000313" key="3">
    <source>
        <dbReference type="EMBL" id="RXJ00292.1"/>
    </source>
</evidence>
<reference evidence="3 6" key="1">
    <citation type="journal article" date="2019" name="Int. J. Syst. Evol. Microbiol.">
        <title>Anaerobacillus alkaliphilus sp. nov., a novel alkaliphilic and moderately halophilic bacterium.</title>
        <authorList>
            <person name="Borsodi A.K."/>
            <person name="Aszalos J.M."/>
            <person name="Bihari P."/>
            <person name="Nagy I."/>
            <person name="Schumann P."/>
            <person name="Sproer C."/>
            <person name="Kovacs A.L."/>
            <person name="Boka K."/>
            <person name="Dobosy P."/>
            <person name="Ovari M."/>
            <person name="Szili-Kovacs T."/>
            <person name="Toth E."/>
        </authorList>
    </citation>
    <scope>NUCLEOTIDE SEQUENCE [LARGE SCALE GENOMIC DNA]</scope>
    <source>
        <strain evidence="3 6">B16-10</strain>
    </source>
</reference>
<protein>
    <submittedName>
        <fullName evidence="3">IS3 family transposase</fullName>
    </submittedName>
</protein>
<dbReference type="Proteomes" id="UP000290649">
    <property type="component" value="Unassembled WGS sequence"/>
</dbReference>
<evidence type="ECO:0000313" key="5">
    <source>
        <dbReference type="EMBL" id="RXJ02816.1"/>
    </source>
</evidence>
<gene>
    <name evidence="5" type="ORF">DS745_05795</name>
    <name evidence="4" type="ORF">DS745_09575</name>
    <name evidence="3" type="ORF">DS745_12215</name>
</gene>
<dbReference type="InterPro" id="IPR001584">
    <property type="entry name" value="Integrase_cat-core"/>
</dbReference>